<evidence type="ECO:0000313" key="1">
    <source>
        <dbReference type="EMBL" id="KAJ8649520.1"/>
    </source>
</evidence>
<reference evidence="1 2" key="1">
    <citation type="journal article" date="2022" name="Hortic Res">
        <title>A haplotype resolved chromosomal level avocado genome allows analysis of novel avocado genes.</title>
        <authorList>
            <person name="Nath O."/>
            <person name="Fletcher S.J."/>
            <person name="Hayward A."/>
            <person name="Shaw L.M."/>
            <person name="Masouleh A.K."/>
            <person name="Furtado A."/>
            <person name="Henry R.J."/>
            <person name="Mitter N."/>
        </authorList>
    </citation>
    <scope>NUCLEOTIDE SEQUENCE [LARGE SCALE GENOMIC DNA]</scope>
    <source>
        <strain evidence="2">cv. Hass</strain>
    </source>
</reference>
<keyword evidence="2" id="KW-1185">Reference proteome</keyword>
<gene>
    <name evidence="1" type="ORF">MRB53_002543</name>
</gene>
<sequence>MFTMKTKLELSASYSTKTLSLSACCSKLPPGRQLVLFCLFITI</sequence>
<accession>A0ACC2MVR4</accession>
<name>A0ACC2MVR4_PERAE</name>
<evidence type="ECO:0000313" key="2">
    <source>
        <dbReference type="Proteomes" id="UP001234297"/>
    </source>
</evidence>
<organism evidence="1 2">
    <name type="scientific">Persea americana</name>
    <name type="common">Avocado</name>
    <dbReference type="NCBI Taxonomy" id="3435"/>
    <lineage>
        <taxon>Eukaryota</taxon>
        <taxon>Viridiplantae</taxon>
        <taxon>Streptophyta</taxon>
        <taxon>Embryophyta</taxon>
        <taxon>Tracheophyta</taxon>
        <taxon>Spermatophyta</taxon>
        <taxon>Magnoliopsida</taxon>
        <taxon>Magnoliidae</taxon>
        <taxon>Laurales</taxon>
        <taxon>Lauraceae</taxon>
        <taxon>Persea</taxon>
    </lineage>
</organism>
<comment type="caution">
    <text evidence="1">The sequence shown here is derived from an EMBL/GenBank/DDBJ whole genome shotgun (WGS) entry which is preliminary data.</text>
</comment>
<protein>
    <submittedName>
        <fullName evidence="1">Uncharacterized protein</fullName>
    </submittedName>
</protein>
<dbReference type="Proteomes" id="UP001234297">
    <property type="component" value="Chromosome 1"/>
</dbReference>
<proteinExistence type="predicted"/>
<dbReference type="EMBL" id="CM056809">
    <property type="protein sequence ID" value="KAJ8649520.1"/>
    <property type="molecule type" value="Genomic_DNA"/>
</dbReference>